<name>A0A2M7VL32_9BACT</name>
<reference evidence="2" key="1">
    <citation type="submission" date="2017-09" db="EMBL/GenBank/DDBJ databases">
        <title>Depth-based differentiation of microbial function through sediment-hosted aquifers and enrichment of novel symbionts in the deep terrestrial subsurface.</title>
        <authorList>
            <person name="Probst A.J."/>
            <person name="Ladd B."/>
            <person name="Jarett J.K."/>
            <person name="Geller-Mcgrath D.E."/>
            <person name="Sieber C.M.K."/>
            <person name="Emerson J.B."/>
            <person name="Anantharaman K."/>
            <person name="Thomas B.C."/>
            <person name="Malmstrom R."/>
            <person name="Stieglmeier M."/>
            <person name="Klingl A."/>
            <person name="Woyke T."/>
            <person name="Ryan C.M."/>
            <person name="Banfield J.F."/>
        </authorList>
    </citation>
    <scope>NUCLEOTIDE SEQUENCE [LARGE SCALE GENOMIC DNA]</scope>
</reference>
<comment type="caution">
    <text evidence="1">The sequence shown here is derived from an EMBL/GenBank/DDBJ whole genome shotgun (WGS) entry which is preliminary data.</text>
</comment>
<gene>
    <name evidence="1" type="ORF">COX73_00065</name>
</gene>
<protein>
    <submittedName>
        <fullName evidence="1">Uncharacterized protein</fullName>
    </submittedName>
</protein>
<dbReference type="EMBL" id="PFPS01000004">
    <property type="protein sequence ID" value="PJA02565.1"/>
    <property type="molecule type" value="Genomic_DNA"/>
</dbReference>
<dbReference type="Proteomes" id="UP000231469">
    <property type="component" value="Unassembled WGS sequence"/>
</dbReference>
<dbReference type="AlphaFoldDB" id="A0A2M7VL32"/>
<organism evidence="1 2">
    <name type="scientific">bacterium (Candidatus Gribaldobacteria) CG_4_10_14_0_2_um_filter_36_18</name>
    <dbReference type="NCBI Taxonomy" id="2014264"/>
    <lineage>
        <taxon>Bacteria</taxon>
        <taxon>Candidatus Gribaldobacteria</taxon>
    </lineage>
</organism>
<sequence length="61" mass="7177">MSKKNRKISNTDKCIEVLQDLLILELGKEKIPQREIRNIVGVDIHKVNRIIKYLKKEYGGR</sequence>
<evidence type="ECO:0000313" key="2">
    <source>
        <dbReference type="Proteomes" id="UP000231469"/>
    </source>
</evidence>
<accession>A0A2M7VL32</accession>
<proteinExistence type="predicted"/>
<evidence type="ECO:0000313" key="1">
    <source>
        <dbReference type="EMBL" id="PJA02565.1"/>
    </source>
</evidence>